<dbReference type="EMBL" id="WFKJ01000013">
    <property type="protein sequence ID" value="KAB7891693.1"/>
    <property type="molecule type" value="Genomic_DNA"/>
</dbReference>
<accession>A0A6L4WT02</accession>
<comment type="caution">
    <text evidence="2">The sequence shown here is derived from an EMBL/GenBank/DDBJ whole genome shotgun (WGS) entry which is preliminary data.</text>
</comment>
<evidence type="ECO:0000313" key="4">
    <source>
        <dbReference type="Proteomes" id="UP000461010"/>
    </source>
</evidence>
<dbReference type="SUPFAM" id="SSF53328">
    <property type="entry name" value="Formyltransferase"/>
    <property type="match status" value="1"/>
</dbReference>
<evidence type="ECO:0000259" key="1">
    <source>
        <dbReference type="Pfam" id="PF02911"/>
    </source>
</evidence>
<reference evidence="4 5" key="1">
    <citation type="submission" date="2019-10" db="EMBL/GenBank/DDBJ databases">
        <title>Poseidonibacter ostreae sp. nov., isolated from the gut of the Ostrea denselamellosa.</title>
        <authorList>
            <person name="Choi A."/>
        </authorList>
    </citation>
    <scope>NUCLEOTIDE SEQUENCE [LARGE SCALE GENOMIC DNA]</scope>
    <source>
        <strain evidence="2 5">SJOD-M-33</strain>
        <strain evidence="3 4">SJOD-M-5</strain>
    </source>
</reference>
<sequence>MKILLLISSFNNLSQSVYCKLVELNYSVYIKFAISEELTKQAVEEINPDLIFCPYLKEYISKDIYINTPTFILHPGPIGDRGPQSLDNAINNEVKQWGVVILQANEELDGGDIYASSNFTMRNTSKASIYRNEVNKATLKALDEFLTNYKNEDFIPRKQILNPIHTKLTQENRKINWDKDTNKEILRKINMSDSYPGVKDELLGSKCYLYSAYIEDTLKGKPKEVIAKRDGAICIGTCDGSIWISQIREENSFKLPATYVLKEKIKGIQEKRIALVLEEEINTFYELRVNRKDEVAYLFFNFHNGAMTSAQCIKLKYAIEYLKETCKVLVLCGGDDFFCNGIHLNILEDSKKQGEDGWSNINAMNEAVQAVINCDEILTIASFCKNSGAGGVFLGLACDYALACEDVVFNPHYKTLGLSGSEYHTFTLPKRVGELKAKELLEKCLPINSTQALKINMIDEVFDFSNYDLKLDAFTKTLYEDEEKYEELIDKKKDFLFENYEVMENCKNEELKIMYDEFWDKNSSFHKLRFNFVHKTKPLSTPKR</sequence>
<dbReference type="InterPro" id="IPR029045">
    <property type="entry name" value="ClpP/crotonase-like_dom_sf"/>
</dbReference>
<dbReference type="RefSeq" id="WP_152189255.1">
    <property type="nucleotide sequence ID" value="NZ_WFKI01000065.1"/>
</dbReference>
<dbReference type="Proteomes" id="UP000472839">
    <property type="component" value="Unassembled WGS sequence"/>
</dbReference>
<dbReference type="Pfam" id="PF00378">
    <property type="entry name" value="ECH_1"/>
    <property type="match status" value="1"/>
</dbReference>
<dbReference type="SUPFAM" id="SSF52096">
    <property type="entry name" value="ClpP/crotonase"/>
    <property type="match status" value="1"/>
</dbReference>
<evidence type="ECO:0000313" key="3">
    <source>
        <dbReference type="EMBL" id="KAB7891693.1"/>
    </source>
</evidence>
<dbReference type="Gene3D" id="3.40.50.12230">
    <property type="match status" value="1"/>
</dbReference>
<dbReference type="SUPFAM" id="SSF50486">
    <property type="entry name" value="FMT C-terminal domain-like"/>
    <property type="match status" value="1"/>
</dbReference>
<dbReference type="InterPro" id="IPR047180">
    <property type="entry name" value="HoxX-like"/>
</dbReference>
<dbReference type="PANTHER" id="PTHR43388">
    <property type="entry name" value="HYDROGENASE MATURATION FACTOR HOXX"/>
    <property type="match status" value="1"/>
</dbReference>
<dbReference type="CDD" id="cd06558">
    <property type="entry name" value="crotonase-like"/>
    <property type="match status" value="1"/>
</dbReference>
<keyword evidence="4" id="KW-1185">Reference proteome</keyword>
<dbReference type="Gene3D" id="3.90.226.10">
    <property type="entry name" value="2-enoyl-CoA Hydratase, Chain A, domain 1"/>
    <property type="match status" value="1"/>
</dbReference>
<gene>
    <name evidence="3" type="ORF">GBG18_05810</name>
    <name evidence="2" type="ORF">GBG19_09580</name>
</gene>
<dbReference type="AlphaFoldDB" id="A0A6L4WT02"/>
<proteinExistence type="predicted"/>
<dbReference type="GO" id="GO:0003824">
    <property type="term" value="F:catalytic activity"/>
    <property type="evidence" value="ECO:0007669"/>
    <property type="project" value="InterPro"/>
</dbReference>
<protein>
    <submittedName>
        <fullName evidence="2">Hydrogenase</fullName>
    </submittedName>
</protein>
<dbReference type="InterPro" id="IPR036477">
    <property type="entry name" value="Formyl_transf_N_sf"/>
</dbReference>
<feature type="domain" description="Formyl transferase C-terminal" evidence="1">
    <location>
        <begin position="167"/>
        <end position="260"/>
    </location>
</feature>
<name>A0A6L4WT02_9BACT</name>
<dbReference type="EMBL" id="WFKK01000027">
    <property type="protein sequence ID" value="KAB7888078.1"/>
    <property type="molecule type" value="Genomic_DNA"/>
</dbReference>
<organism evidence="2 5">
    <name type="scientific">Poseidonibacter ostreae</name>
    <dbReference type="NCBI Taxonomy" id="2654171"/>
    <lineage>
        <taxon>Bacteria</taxon>
        <taxon>Pseudomonadati</taxon>
        <taxon>Campylobacterota</taxon>
        <taxon>Epsilonproteobacteria</taxon>
        <taxon>Campylobacterales</taxon>
        <taxon>Arcobacteraceae</taxon>
        <taxon>Poseidonibacter</taxon>
    </lineage>
</organism>
<evidence type="ECO:0000313" key="2">
    <source>
        <dbReference type="EMBL" id="KAB7888078.1"/>
    </source>
</evidence>
<dbReference type="InterPro" id="IPR001753">
    <property type="entry name" value="Enoyl-CoA_hydra/iso"/>
</dbReference>
<dbReference type="CDD" id="cd08701">
    <property type="entry name" value="FMT_C_HypX"/>
    <property type="match status" value="1"/>
</dbReference>
<dbReference type="InterPro" id="IPR011034">
    <property type="entry name" value="Formyl_transferase-like_C_sf"/>
</dbReference>
<dbReference type="PANTHER" id="PTHR43388:SF1">
    <property type="entry name" value="HYDROGENASE MATURATION FACTOR HOXX"/>
    <property type="match status" value="1"/>
</dbReference>
<dbReference type="InterPro" id="IPR005793">
    <property type="entry name" value="Formyl_trans_C"/>
</dbReference>
<evidence type="ECO:0000313" key="5">
    <source>
        <dbReference type="Proteomes" id="UP000472839"/>
    </source>
</evidence>
<feature type="non-terminal residue" evidence="2">
    <location>
        <position position="544"/>
    </location>
</feature>
<dbReference type="Pfam" id="PF02911">
    <property type="entry name" value="Formyl_trans_C"/>
    <property type="match status" value="1"/>
</dbReference>
<dbReference type="Proteomes" id="UP000461010">
    <property type="component" value="Unassembled WGS sequence"/>
</dbReference>